<dbReference type="Proteomes" id="UP000275076">
    <property type="component" value="Unassembled WGS sequence"/>
</dbReference>
<accession>A0A3R9QKY4</accession>
<reference evidence="1 2" key="1">
    <citation type="submission" date="2018-10" db="EMBL/GenBank/DDBJ databases">
        <title>Draft genome sequence of Bacillus salarius IM0101, isolated from a hypersaline soil in Inner Mongolia, China.</title>
        <authorList>
            <person name="Yamprayoonswat W."/>
            <person name="Boonvisut S."/>
            <person name="Jumpathong W."/>
            <person name="Sittihan S."/>
            <person name="Ruangsuj P."/>
            <person name="Wanthongcharoen S."/>
            <person name="Thongpramul N."/>
            <person name="Pimmason S."/>
            <person name="Yu B."/>
            <person name="Yasawong M."/>
        </authorList>
    </citation>
    <scope>NUCLEOTIDE SEQUENCE [LARGE SCALE GENOMIC DNA]</scope>
    <source>
        <strain evidence="1 2">IM0101</strain>
    </source>
</reference>
<gene>
    <name evidence="1" type="ORF">D7Z54_14590</name>
</gene>
<name>A0A3R9QKY4_9BACI</name>
<dbReference type="EMBL" id="RBVX01000013">
    <property type="protein sequence ID" value="RSL32674.1"/>
    <property type="molecule type" value="Genomic_DNA"/>
</dbReference>
<dbReference type="RefSeq" id="WP_125556594.1">
    <property type="nucleotide sequence ID" value="NZ_RBVX01000013.1"/>
</dbReference>
<dbReference type="OrthoDB" id="3333873at2"/>
<proteinExistence type="predicted"/>
<dbReference type="SUPFAM" id="SSF69279">
    <property type="entry name" value="Phage tail proteins"/>
    <property type="match status" value="1"/>
</dbReference>
<organism evidence="1 2">
    <name type="scientific">Salibacterium salarium</name>
    <dbReference type="NCBI Taxonomy" id="284579"/>
    <lineage>
        <taxon>Bacteria</taxon>
        <taxon>Bacillati</taxon>
        <taxon>Bacillota</taxon>
        <taxon>Bacilli</taxon>
        <taxon>Bacillales</taxon>
        <taxon>Bacillaceae</taxon>
    </lineage>
</organism>
<protein>
    <submittedName>
        <fullName evidence="1">Uncharacterized protein</fullName>
    </submittedName>
</protein>
<evidence type="ECO:0000313" key="1">
    <source>
        <dbReference type="EMBL" id="RSL32674.1"/>
    </source>
</evidence>
<evidence type="ECO:0000313" key="2">
    <source>
        <dbReference type="Proteomes" id="UP000275076"/>
    </source>
</evidence>
<sequence length="371" mass="42775">MLTLKQKKYSVKEIKEALHAKYGRRRLSFRFDLLDEEDNRLRDITHLVEADSSSVSMDSESEIHRTAKFRVRDVGDIDFLKDRIQPFVQLHMKDGNIEFPLGVFLLSTPQKEYEGDNIYRSVDAYDKLQILVDDGFTARLVADEGERVTDFIEDIITEAGIENINIERSDKEFPTWMNWEPDTSRLEVINELLDVINYEKLHVDEYGYFTSRPYRTPEQRSSEFTYATDKLSVITPGATATEDLFSVPNEFVGVVSEPDRTPLTYTHRNENEDSPTSIPNRGRTITTYLDADSVDLETLEGKVKKEAYERSQVYTEMSFDTAIMPMHSYNDVLRVNHDKLEIAGKYQEISWNMPFSATGTMSHTVKAVVAI</sequence>
<keyword evidence="2" id="KW-1185">Reference proteome</keyword>
<comment type="caution">
    <text evidence="1">The sequence shown here is derived from an EMBL/GenBank/DDBJ whole genome shotgun (WGS) entry which is preliminary data.</text>
</comment>
<dbReference type="AlphaFoldDB" id="A0A3R9QKY4"/>